<reference evidence="1" key="1">
    <citation type="submission" date="2021-11" db="EMBL/GenBank/DDBJ databases">
        <title>Fusarium solani-melongenae Genome sequencing and assembly.</title>
        <authorList>
            <person name="Xie S."/>
            <person name="Huang L."/>
            <person name="Zhang X."/>
        </authorList>
    </citation>
    <scope>NUCLEOTIDE SEQUENCE</scope>
    <source>
        <strain evidence="1">CRI 24-3</strain>
    </source>
</reference>
<evidence type="ECO:0000313" key="1">
    <source>
        <dbReference type="EMBL" id="UPK97371.1"/>
    </source>
</evidence>
<dbReference type="Proteomes" id="UP000830768">
    <property type="component" value="Chromosome 6"/>
</dbReference>
<keyword evidence="2" id="KW-1185">Reference proteome</keyword>
<name>A0ACD3Z937_FUSSC</name>
<proteinExistence type="predicted"/>
<sequence>MAATRKVEQLPTEGLCATSNYAALHSLLSSGDYSDMTIRCRGREFNTHRAVVCSQSPFFKTALSSNFKEGASGTVDLPDDDPEIVHYFLEFLYIGTYSIDNSKYDMTVEAAEATNKHILDRLSRRPAKPTLPRGRFQQLNPGQSRWSPYAFKASPVPTENNNETKGEWMMKKSVQIYALADKYGVPALRLLARDRLFEVGKDFLTSATGWDSASWEETAFFSEIVKMIYDNTFSEQDPLRQALYMIVGMKSGDDVMKTRMRTEMMLKAELAVGVVDYLKETRLM</sequence>
<organism evidence="1 2">
    <name type="scientific">Fusarium solani subsp. cucurbitae</name>
    <name type="common">Neocosmosporum cucurbitae</name>
    <dbReference type="NCBI Taxonomy" id="2747967"/>
    <lineage>
        <taxon>Eukaryota</taxon>
        <taxon>Fungi</taxon>
        <taxon>Dikarya</taxon>
        <taxon>Ascomycota</taxon>
        <taxon>Pezizomycotina</taxon>
        <taxon>Sordariomycetes</taxon>
        <taxon>Hypocreomycetidae</taxon>
        <taxon>Hypocreales</taxon>
        <taxon>Nectriaceae</taxon>
        <taxon>Fusarium</taxon>
        <taxon>Fusarium solani species complex</taxon>
    </lineage>
</organism>
<dbReference type="EMBL" id="CP090035">
    <property type="protein sequence ID" value="UPK97371.1"/>
    <property type="molecule type" value="Genomic_DNA"/>
</dbReference>
<gene>
    <name evidence="1" type="ORF">LCI18_008306</name>
</gene>
<evidence type="ECO:0000313" key="2">
    <source>
        <dbReference type="Proteomes" id="UP000830768"/>
    </source>
</evidence>
<accession>A0ACD3Z937</accession>
<protein>
    <submittedName>
        <fullName evidence="1">Uncharacterized protein</fullName>
    </submittedName>
</protein>